<feature type="binding site" evidence="3">
    <location>
        <position position="285"/>
    </location>
    <ligand>
        <name>substrate</name>
    </ligand>
</feature>
<dbReference type="GO" id="GO:0008652">
    <property type="term" value="P:amino acid biosynthetic process"/>
    <property type="evidence" value="ECO:0007669"/>
    <property type="project" value="UniProtKB-KW"/>
</dbReference>
<dbReference type="Gene3D" id="3.40.50.720">
    <property type="entry name" value="NAD(P)-binding Rossmann-like Domain"/>
    <property type="match status" value="1"/>
</dbReference>
<dbReference type="Pfam" id="PF01202">
    <property type="entry name" value="SKI"/>
    <property type="match status" value="1"/>
</dbReference>
<evidence type="ECO:0000313" key="12">
    <source>
        <dbReference type="Proteomes" id="UP000449193"/>
    </source>
</evidence>
<dbReference type="CDD" id="cd00464">
    <property type="entry name" value="SK"/>
    <property type="match status" value="1"/>
</dbReference>
<dbReference type="Proteomes" id="UP000449193">
    <property type="component" value="Unassembled WGS sequence"/>
</dbReference>
<dbReference type="InterPro" id="IPR027417">
    <property type="entry name" value="P-loop_NTPase"/>
</dbReference>
<organism evidence="5 9">
    <name type="scientific">Ruthenibacterium lactatiformans</name>
    <dbReference type="NCBI Taxonomy" id="1550024"/>
    <lineage>
        <taxon>Bacteria</taxon>
        <taxon>Bacillati</taxon>
        <taxon>Bacillota</taxon>
        <taxon>Clostridia</taxon>
        <taxon>Eubacteriales</taxon>
        <taxon>Oscillospiraceae</taxon>
        <taxon>Ruthenibacterium</taxon>
    </lineage>
</organism>
<evidence type="ECO:0000256" key="2">
    <source>
        <dbReference type="ARBA" id="ARBA00023141"/>
    </source>
</evidence>
<sequence length="416" mass="44673">MEYGLIGGRLGHSYSKPIHEALAGYDYRLCPLPTPEEAHAFMRARDFKAINVTIPYKELVMPYCDVIDDAARAIGSVNTIVNKNGRLEGHNTDFAGFTCLLRRNGISLRGKTVMLLGTGGTQKTVLAVARAEGAAQAVLVSRRRAGNAITYEEAARRADVQVIVNTSPVGMYPNNGECLVALENYPRLEAVLDVIYNPFRTALLQQAEARGLPAVNGMLMLVAQAKYAAEHFLGRPLPDAEIDRIDRELRGKLSNLVLVGMPGSGKSSLGKACAKLLGKRFVDMDDVLVERIGGPISSILSPGNETPFRNLESAVAAELGKENGQVIATGGGAVLRAQNVRALRQNGVVVYIDRPLGQLAVGGARPLSQSAEALAAMHAARAPLYAAACDARVENDGPFESVAEAIKERFYEILDH</sequence>
<evidence type="ECO:0000313" key="11">
    <source>
        <dbReference type="Proteomes" id="UP000431913"/>
    </source>
</evidence>
<evidence type="ECO:0000313" key="10">
    <source>
        <dbReference type="Proteomes" id="UP000053433"/>
    </source>
</evidence>
<dbReference type="InterPro" id="IPR036291">
    <property type="entry name" value="NAD(P)-bd_dom_sf"/>
</dbReference>
<evidence type="ECO:0000313" key="8">
    <source>
        <dbReference type="EMBL" id="MTS52182.1"/>
    </source>
</evidence>
<dbReference type="SUPFAM" id="SSF52540">
    <property type="entry name" value="P-loop containing nucleoside triphosphate hydrolases"/>
    <property type="match status" value="1"/>
</dbReference>
<dbReference type="Proteomes" id="UP000032483">
    <property type="component" value="Unassembled WGS sequence"/>
</dbReference>
<comment type="function">
    <text evidence="3">Catalyzes the specific phosphorylation of the 3-hydroxyl group of shikimic acid using ATP as a cosubstrate.</text>
</comment>
<dbReference type="GO" id="GO:0005737">
    <property type="term" value="C:cytoplasm"/>
    <property type="evidence" value="ECO:0007669"/>
    <property type="project" value="UniProtKB-SubCell"/>
</dbReference>
<gene>
    <name evidence="3" type="primary">aroK</name>
    <name evidence="6" type="ORF">ASJ35_13205</name>
    <name evidence="7" type="ORF">FYJ76_06670</name>
    <name evidence="8" type="ORF">GMD52_11580</name>
    <name evidence="5" type="ORF">TQ39_08330</name>
</gene>
<evidence type="ECO:0000259" key="4">
    <source>
        <dbReference type="Pfam" id="PF08501"/>
    </source>
</evidence>
<keyword evidence="3" id="KW-0479">Metal-binding</keyword>
<dbReference type="PRINTS" id="PR01100">
    <property type="entry name" value="SHIKIMTKNASE"/>
</dbReference>
<dbReference type="GO" id="GO:0009073">
    <property type="term" value="P:aromatic amino acid family biosynthetic process"/>
    <property type="evidence" value="ECO:0007669"/>
    <property type="project" value="UniProtKB-KW"/>
</dbReference>
<keyword evidence="3" id="KW-0547">Nucleotide-binding</keyword>
<reference evidence="6 10" key="2">
    <citation type="submission" date="2015-10" db="EMBL/GenBank/DDBJ databases">
        <title>A novel member of the family Ruminococcaceae isolated from human faeces.</title>
        <authorList>
            <person name="Shkoporov A.N."/>
            <person name="Chaplin A.V."/>
            <person name="Motuzova O.V."/>
            <person name="Kafarskaia L.I."/>
            <person name="Efimov B.A."/>
        </authorList>
    </citation>
    <scope>NUCLEOTIDE SEQUENCE [LARGE SCALE GENOMIC DNA]</scope>
    <source>
        <strain evidence="6 10">668</strain>
    </source>
</reference>
<dbReference type="Pfam" id="PF08501">
    <property type="entry name" value="Shikimate_dh_N"/>
    <property type="match status" value="1"/>
</dbReference>
<feature type="binding site" evidence="3">
    <location>
        <position position="381"/>
    </location>
    <ligand>
        <name>substrate</name>
    </ligand>
</feature>
<dbReference type="EMBL" id="WMZR01000015">
    <property type="protein sequence ID" value="MTS52182.1"/>
    <property type="molecule type" value="Genomic_DNA"/>
</dbReference>
<comment type="subunit">
    <text evidence="3">Monomer.</text>
</comment>
<dbReference type="GO" id="GO:0005524">
    <property type="term" value="F:ATP binding"/>
    <property type="evidence" value="ECO:0007669"/>
    <property type="project" value="UniProtKB-UniRule"/>
</dbReference>
<comment type="subcellular location">
    <subcellularLocation>
        <location evidence="3">Cytoplasm</location>
    </subcellularLocation>
</comment>
<comment type="catalytic activity">
    <reaction evidence="3">
        <text>shikimate + ATP = 3-phosphoshikimate + ADP + H(+)</text>
        <dbReference type="Rhea" id="RHEA:13121"/>
        <dbReference type="ChEBI" id="CHEBI:15378"/>
        <dbReference type="ChEBI" id="CHEBI:30616"/>
        <dbReference type="ChEBI" id="CHEBI:36208"/>
        <dbReference type="ChEBI" id="CHEBI:145989"/>
        <dbReference type="ChEBI" id="CHEBI:456216"/>
        <dbReference type="EC" id="2.7.1.71"/>
    </reaction>
</comment>
<dbReference type="InterPro" id="IPR013708">
    <property type="entry name" value="Shikimate_DH-bd_N"/>
</dbReference>
<feature type="domain" description="Shikimate dehydrogenase substrate binding N-terminal" evidence="4">
    <location>
        <begin position="5"/>
        <end position="80"/>
    </location>
</feature>
<comment type="pathway">
    <text evidence="3">Metabolic intermediate biosynthesis; chorismate biosynthesis; chorismate from D-erythrose 4-phosphate and phosphoenolpyruvate: step 5/7.</text>
</comment>
<keyword evidence="3" id="KW-0028">Amino-acid biosynthesis</keyword>
<comment type="caution">
    <text evidence="3">Lacks conserved residue(s) required for the propagation of feature annotation.</text>
</comment>
<dbReference type="GO" id="GO:0004765">
    <property type="term" value="F:shikimate kinase activity"/>
    <property type="evidence" value="ECO:0007669"/>
    <property type="project" value="UniProtKB-UniRule"/>
</dbReference>
<dbReference type="AlphaFoldDB" id="A0A0D8J0U2"/>
<proteinExistence type="inferred from homology"/>
<dbReference type="SUPFAM" id="SSF53223">
    <property type="entry name" value="Aminoacid dehydrogenase-like, N-terminal domain"/>
    <property type="match status" value="1"/>
</dbReference>
<keyword evidence="2 3" id="KW-0057">Aromatic amino acid biosynthesis</keyword>
<dbReference type="SUPFAM" id="SSF51735">
    <property type="entry name" value="NAD(P)-binding Rossmann-fold domains"/>
    <property type="match status" value="1"/>
</dbReference>
<keyword evidence="3" id="KW-0067">ATP-binding</keyword>
<evidence type="ECO:0000313" key="9">
    <source>
        <dbReference type="Proteomes" id="UP000032483"/>
    </source>
</evidence>
<dbReference type="InterPro" id="IPR000623">
    <property type="entry name" value="Shikimate_kinase/TSH1"/>
</dbReference>
<reference evidence="8 12" key="3">
    <citation type="journal article" date="2019" name="Nat. Med.">
        <title>A library of human gut bacterial isolates paired with longitudinal multiomics data enables mechanistic microbiome research.</title>
        <authorList>
            <person name="Poyet M."/>
            <person name="Groussin M."/>
            <person name="Gibbons S.M."/>
            <person name="Avila-Pacheco J."/>
            <person name="Jiang X."/>
            <person name="Kearney S.M."/>
            <person name="Perrotta A.R."/>
            <person name="Berdy B."/>
            <person name="Zhao S."/>
            <person name="Lieberman T.D."/>
            <person name="Swanson P.K."/>
            <person name="Smith M."/>
            <person name="Roesemann S."/>
            <person name="Alexander J.E."/>
            <person name="Rich S.A."/>
            <person name="Livny J."/>
            <person name="Vlamakis H."/>
            <person name="Clish C."/>
            <person name="Bullock K."/>
            <person name="Deik A."/>
            <person name="Scott J."/>
            <person name="Pierce K.A."/>
            <person name="Xavier R.J."/>
            <person name="Alm E.J."/>
        </authorList>
    </citation>
    <scope>NUCLEOTIDE SEQUENCE [LARGE SCALE GENOMIC DNA]</scope>
    <source>
        <strain evidence="8 12">BIOML-A7</strain>
    </source>
</reference>
<feature type="binding site" evidence="3">
    <location>
        <position position="309"/>
    </location>
    <ligand>
        <name>substrate</name>
    </ligand>
</feature>
<dbReference type="InterPro" id="IPR022893">
    <property type="entry name" value="Shikimate_DH_fam"/>
</dbReference>
<feature type="binding site" evidence="3">
    <location>
        <position position="331"/>
    </location>
    <ligand>
        <name>substrate</name>
    </ligand>
</feature>
<reference evidence="5" key="1">
    <citation type="submission" date="2015-02" db="EMBL/GenBank/DDBJ databases">
        <title>A novel member of the family Ruminococcaceae isolated from human feces.</title>
        <authorList>
            <person name="Shkoporov A.N."/>
            <person name="Chaplin A.V."/>
            <person name="Motuzova O.V."/>
            <person name="Kafarskaia L.I."/>
            <person name="Khokhlova E.V."/>
            <person name="Efimov B.A."/>
        </authorList>
    </citation>
    <scope>NUCLEOTIDE SEQUENCE [LARGE SCALE GENOMIC DNA]</scope>
    <source>
        <strain evidence="5">585-1</strain>
    </source>
</reference>
<dbReference type="Proteomes" id="UP000431913">
    <property type="component" value="Unassembled WGS sequence"/>
</dbReference>
<evidence type="ECO:0000256" key="3">
    <source>
        <dbReference type="HAMAP-Rule" id="MF_00109"/>
    </source>
</evidence>
<dbReference type="EMBL" id="JXXK01000009">
    <property type="protein sequence ID" value="KJF40161.1"/>
    <property type="molecule type" value="Genomic_DNA"/>
</dbReference>
<dbReference type="InterPro" id="IPR046346">
    <property type="entry name" value="Aminoacid_DH-like_N_sf"/>
</dbReference>
<dbReference type="GO" id="GO:0019632">
    <property type="term" value="P:shikimate metabolic process"/>
    <property type="evidence" value="ECO:0007669"/>
    <property type="project" value="TreeGrafter"/>
</dbReference>
<keyword evidence="3" id="KW-0460">Magnesium</keyword>
<dbReference type="RefSeq" id="WP_050005193.1">
    <property type="nucleotide sequence ID" value="NZ_CATXDA010000018.1"/>
</dbReference>
<dbReference type="HAMAP" id="MF_00109">
    <property type="entry name" value="Shikimate_kinase"/>
    <property type="match status" value="1"/>
</dbReference>
<dbReference type="PATRIC" id="fig|1550024.3.peg.1891"/>
<dbReference type="EMBL" id="LMUA01000019">
    <property type="protein sequence ID" value="KUE75591.1"/>
    <property type="molecule type" value="Genomic_DNA"/>
</dbReference>
<dbReference type="UniPathway" id="UPA00053">
    <property type="reaction ID" value="UER00088"/>
</dbReference>
<protein>
    <recommendedName>
        <fullName evidence="3">Shikimate kinase</fullName>
        <shortName evidence="3">SK</shortName>
        <ecNumber evidence="3">2.7.1.71</ecNumber>
    </recommendedName>
</protein>
<dbReference type="EC" id="2.7.1.71" evidence="3"/>
<dbReference type="CDD" id="cd01065">
    <property type="entry name" value="NAD_bind_Shikimate_DH"/>
    <property type="match status" value="1"/>
</dbReference>
<dbReference type="Proteomes" id="UP000053433">
    <property type="component" value="Unassembled WGS sequence"/>
</dbReference>
<dbReference type="PANTHER" id="PTHR21089:SF1">
    <property type="entry name" value="BIFUNCTIONAL 3-DEHYDROQUINATE DEHYDRATASE_SHIKIMATE DEHYDROGENASE, CHLOROPLASTIC"/>
    <property type="match status" value="1"/>
</dbReference>
<dbReference type="Gene3D" id="3.40.50.10860">
    <property type="entry name" value="Leucine Dehydrogenase, chain A, domain 1"/>
    <property type="match status" value="1"/>
</dbReference>
<comment type="pathway">
    <text evidence="1">Metabolic intermediate biosynthesis; chorismate biosynthesis; chorismate from D-erythrose 4-phosphate and phosphoenolpyruvate: step 4/7.</text>
</comment>
<accession>A0A0D8J0U2</accession>
<feature type="binding site" evidence="3">
    <location>
        <begin position="263"/>
        <end position="268"/>
    </location>
    <ligand>
        <name>ATP</name>
        <dbReference type="ChEBI" id="CHEBI:30616"/>
    </ligand>
</feature>
<feature type="binding site" evidence="3">
    <location>
        <position position="365"/>
    </location>
    <ligand>
        <name>ATP</name>
        <dbReference type="ChEBI" id="CHEBI:30616"/>
    </ligand>
</feature>
<accession>A0A0W7TP59</accession>
<dbReference type="GO" id="GO:0000287">
    <property type="term" value="F:magnesium ion binding"/>
    <property type="evidence" value="ECO:0007669"/>
    <property type="project" value="UniProtKB-UniRule"/>
</dbReference>
<keyword evidence="3" id="KW-0418">Kinase</keyword>
<evidence type="ECO:0000256" key="1">
    <source>
        <dbReference type="ARBA" id="ARBA00004871"/>
    </source>
</evidence>
<keyword evidence="3" id="KW-0963">Cytoplasm</keyword>
<evidence type="ECO:0000313" key="5">
    <source>
        <dbReference type="EMBL" id="KJF40161.1"/>
    </source>
</evidence>
<feature type="binding site" evidence="3">
    <location>
        <position position="267"/>
    </location>
    <ligand>
        <name>Mg(2+)</name>
        <dbReference type="ChEBI" id="CHEBI:18420"/>
    </ligand>
</feature>
<dbReference type="Gene3D" id="3.40.50.300">
    <property type="entry name" value="P-loop containing nucleotide triphosphate hydrolases"/>
    <property type="match status" value="1"/>
</dbReference>
<reference evidence="7 11" key="4">
    <citation type="submission" date="2019-08" db="EMBL/GenBank/DDBJ databases">
        <title>In-depth cultivation of the pig gut microbiome towards novel bacterial diversity and tailored functional studies.</title>
        <authorList>
            <person name="Wylensek D."/>
            <person name="Hitch T.C.A."/>
            <person name="Clavel T."/>
        </authorList>
    </citation>
    <scope>NUCLEOTIDE SEQUENCE [LARGE SCALE GENOMIC DNA]</scope>
    <source>
        <strain evidence="7 11">WCA3-601-WT-6J</strain>
    </source>
</reference>
<dbReference type="GeneID" id="42856600"/>
<name>A0A0D8J0U2_9FIRM</name>
<dbReference type="GO" id="GO:0004764">
    <property type="term" value="F:shikimate 3-dehydrogenase (NADP+) activity"/>
    <property type="evidence" value="ECO:0007669"/>
    <property type="project" value="InterPro"/>
</dbReference>
<comment type="caution">
    <text evidence="5">The sequence shown here is derived from an EMBL/GenBank/DDBJ whole genome shotgun (WGS) entry which is preliminary data.</text>
</comment>
<keyword evidence="3" id="KW-0808">Transferase</keyword>
<keyword evidence="9" id="KW-1185">Reference proteome</keyword>
<comment type="similarity">
    <text evidence="3">Belongs to the shikimate kinase family.</text>
</comment>
<comment type="cofactor">
    <cofactor evidence="3">
        <name>Mg(2+)</name>
        <dbReference type="ChEBI" id="CHEBI:18420"/>
    </cofactor>
    <text evidence="3">Binds 1 Mg(2+) ion per subunit.</text>
</comment>
<evidence type="ECO:0000313" key="6">
    <source>
        <dbReference type="EMBL" id="KUE75591.1"/>
    </source>
</evidence>
<dbReference type="EMBL" id="VUNJ01000005">
    <property type="protein sequence ID" value="MST91625.1"/>
    <property type="molecule type" value="Genomic_DNA"/>
</dbReference>
<dbReference type="InterPro" id="IPR031322">
    <property type="entry name" value="Shikimate/glucono_kinase"/>
</dbReference>
<dbReference type="PANTHER" id="PTHR21089">
    <property type="entry name" value="SHIKIMATE DEHYDROGENASE"/>
    <property type="match status" value="1"/>
</dbReference>
<evidence type="ECO:0000313" key="7">
    <source>
        <dbReference type="EMBL" id="MST91625.1"/>
    </source>
</evidence>
<dbReference type="GO" id="GO:0009423">
    <property type="term" value="P:chorismate biosynthetic process"/>
    <property type="evidence" value="ECO:0007669"/>
    <property type="project" value="UniProtKB-UniRule"/>
</dbReference>